<dbReference type="PANTHER" id="PTHR24067">
    <property type="entry name" value="UBIQUITIN-CONJUGATING ENZYME E2"/>
    <property type="match status" value="1"/>
</dbReference>
<dbReference type="InterPro" id="IPR000608">
    <property type="entry name" value="UBC"/>
</dbReference>
<dbReference type="PROSITE" id="PS50127">
    <property type="entry name" value="UBC_2"/>
    <property type="match status" value="1"/>
</dbReference>
<evidence type="ECO:0000256" key="1">
    <source>
        <dbReference type="ARBA" id="ARBA00022786"/>
    </source>
</evidence>
<dbReference type="AlphaFoldDB" id="A0A507FQR2"/>
<dbReference type="STRING" id="246404.A0A507FQR2"/>
<evidence type="ECO:0000313" key="3">
    <source>
        <dbReference type="EMBL" id="TPX77656.1"/>
    </source>
</evidence>
<dbReference type="Gene3D" id="3.10.110.10">
    <property type="entry name" value="Ubiquitin Conjugating Enzyme"/>
    <property type="match status" value="1"/>
</dbReference>
<reference evidence="3 4" key="1">
    <citation type="journal article" date="2019" name="Sci. Rep.">
        <title>Comparative genomics of chytrid fungi reveal insights into the obligate biotrophic and pathogenic lifestyle of Synchytrium endobioticum.</title>
        <authorList>
            <person name="van de Vossenberg B.T.L.H."/>
            <person name="Warris S."/>
            <person name="Nguyen H.D.T."/>
            <person name="van Gent-Pelzer M.P.E."/>
            <person name="Joly D.L."/>
            <person name="van de Geest H.C."/>
            <person name="Bonants P.J.M."/>
            <person name="Smith D.S."/>
            <person name="Levesque C.A."/>
            <person name="van der Lee T.A.J."/>
        </authorList>
    </citation>
    <scope>NUCLEOTIDE SEQUENCE [LARGE SCALE GENOMIC DNA]</scope>
    <source>
        <strain evidence="3 4">CBS 675.73</strain>
    </source>
</reference>
<feature type="domain" description="UBC core" evidence="2">
    <location>
        <begin position="4"/>
        <end position="149"/>
    </location>
</feature>
<comment type="caution">
    <text evidence="3">The sequence shown here is derived from an EMBL/GenBank/DDBJ whole genome shotgun (WGS) entry which is preliminary data.</text>
</comment>
<dbReference type="CDD" id="cd23808">
    <property type="entry name" value="UBCc_UBE2W"/>
    <property type="match status" value="1"/>
</dbReference>
<organism evidence="3 4">
    <name type="scientific">Chytriomyces confervae</name>
    <dbReference type="NCBI Taxonomy" id="246404"/>
    <lineage>
        <taxon>Eukaryota</taxon>
        <taxon>Fungi</taxon>
        <taxon>Fungi incertae sedis</taxon>
        <taxon>Chytridiomycota</taxon>
        <taxon>Chytridiomycota incertae sedis</taxon>
        <taxon>Chytridiomycetes</taxon>
        <taxon>Chytridiales</taxon>
        <taxon>Chytriomycetaceae</taxon>
        <taxon>Chytriomyces</taxon>
    </lineage>
</organism>
<evidence type="ECO:0000259" key="2">
    <source>
        <dbReference type="PROSITE" id="PS50127"/>
    </source>
</evidence>
<dbReference type="SUPFAM" id="SSF54495">
    <property type="entry name" value="UBC-like"/>
    <property type="match status" value="1"/>
</dbReference>
<dbReference type="EMBL" id="QEAP01000016">
    <property type="protein sequence ID" value="TPX77656.1"/>
    <property type="molecule type" value="Genomic_DNA"/>
</dbReference>
<keyword evidence="1" id="KW-0833">Ubl conjugation pathway</keyword>
<proteinExistence type="predicted"/>
<protein>
    <recommendedName>
        <fullName evidence="2">UBC core domain-containing protein</fullName>
    </recommendedName>
</protein>
<dbReference type="InterPro" id="IPR050113">
    <property type="entry name" value="Ub_conjugating_enzyme"/>
</dbReference>
<evidence type="ECO:0000313" key="4">
    <source>
        <dbReference type="Proteomes" id="UP000320333"/>
    </source>
</evidence>
<gene>
    <name evidence="3" type="ORF">CcCBS67573_g01074</name>
</gene>
<dbReference type="OrthoDB" id="406833at2759"/>
<dbReference type="Pfam" id="PF00179">
    <property type="entry name" value="UQ_con"/>
    <property type="match status" value="1"/>
</dbReference>
<keyword evidence="4" id="KW-1185">Reference proteome</keyword>
<accession>A0A507FQR2</accession>
<dbReference type="InterPro" id="IPR016135">
    <property type="entry name" value="UBQ-conjugating_enzyme/RWD"/>
</dbReference>
<dbReference type="FunFam" id="3.10.110.10:FF:000072">
    <property type="entry name" value="Ubiquitin-conjugating enzyme E2 W"/>
    <property type="match status" value="1"/>
</dbReference>
<dbReference type="SMART" id="SM00212">
    <property type="entry name" value="UBCc"/>
    <property type="match status" value="1"/>
</dbReference>
<name>A0A507FQR2_9FUNG</name>
<sequence>MSNIFLKRLTKELRDMKANPPAGISIENADDNLNKWTVKLDAAEGTIYAGESFQLRFTFGNKYPLESPEVVFIGKPPVHPHIYSNGHICLSILYDQWSPALTVSAVCLSILSMLSSCALKELPPDNASYVLRAGASPKNTTWAFHDDTV</sequence>
<dbReference type="Proteomes" id="UP000320333">
    <property type="component" value="Unassembled WGS sequence"/>
</dbReference>